<dbReference type="EMBL" id="BAABKQ010000001">
    <property type="protein sequence ID" value="GAA4805446.1"/>
    <property type="molecule type" value="Genomic_DNA"/>
</dbReference>
<reference evidence="2" key="1">
    <citation type="journal article" date="2019" name="Int. J. Syst. Evol. Microbiol.">
        <title>The Global Catalogue of Microorganisms (GCM) 10K type strain sequencing project: providing services to taxonomists for standard genome sequencing and annotation.</title>
        <authorList>
            <consortium name="The Broad Institute Genomics Platform"/>
            <consortium name="The Broad Institute Genome Sequencing Center for Infectious Disease"/>
            <person name="Wu L."/>
            <person name="Ma J."/>
        </authorList>
    </citation>
    <scope>NUCLEOTIDE SEQUENCE [LARGE SCALE GENOMIC DNA]</scope>
    <source>
        <strain evidence="2">JCM 18542</strain>
    </source>
</reference>
<evidence type="ECO:0000313" key="1">
    <source>
        <dbReference type="EMBL" id="GAA4805446.1"/>
    </source>
</evidence>
<organism evidence="1 2">
    <name type="scientific">Tomitella cavernea</name>
    <dbReference type="NCBI Taxonomy" id="1387982"/>
    <lineage>
        <taxon>Bacteria</taxon>
        <taxon>Bacillati</taxon>
        <taxon>Actinomycetota</taxon>
        <taxon>Actinomycetes</taxon>
        <taxon>Mycobacteriales</taxon>
        <taxon>Tomitella</taxon>
    </lineage>
</organism>
<comment type="caution">
    <text evidence="1">The sequence shown here is derived from an EMBL/GenBank/DDBJ whole genome shotgun (WGS) entry which is preliminary data.</text>
</comment>
<dbReference type="Proteomes" id="UP001500839">
    <property type="component" value="Unassembled WGS sequence"/>
</dbReference>
<accession>A0ABP9C6Q6</accession>
<proteinExistence type="predicted"/>
<evidence type="ECO:0000313" key="2">
    <source>
        <dbReference type="Proteomes" id="UP001500839"/>
    </source>
</evidence>
<protein>
    <submittedName>
        <fullName evidence="1">tRNA adenosine deaminase-associated protein</fullName>
    </submittedName>
</protein>
<gene>
    <name evidence="1" type="ORF">GCM10023353_05410</name>
</gene>
<sequence>MASSRFQVGTYEAGVVNGAISGYRCGMAAQGVDTDAERGSVDGAGDSADGSDELYGFAVAVVYDDGRWSCTPMGDDARESLDAAVTELRGMRAAGPVFGLLDVDESFFAIVRPGPETVHLALSDAVCAIDYDLAADILDVLGVDVPDLTSDEVDDADPWPEGDLAVLADLGLPEPVLSVIMDEVDLYPDEQLGTIAQNLGFADEFAAVLDRIDH</sequence>
<dbReference type="NCBIfam" id="TIGR03941">
    <property type="entry name" value="tRNA_deam_assoc"/>
    <property type="match status" value="1"/>
</dbReference>
<dbReference type="InterPro" id="IPR023869">
    <property type="entry name" value="tRNA_Adeno_NH3ase_assoc_put"/>
</dbReference>
<name>A0ABP9C6Q6_9ACTN</name>
<keyword evidence="2" id="KW-1185">Reference proteome</keyword>